<dbReference type="GO" id="GO:0001664">
    <property type="term" value="F:G protein-coupled receptor binding"/>
    <property type="evidence" value="ECO:0007669"/>
    <property type="project" value="TreeGrafter"/>
</dbReference>
<keyword evidence="7" id="KW-1185">Reference proteome</keyword>
<dbReference type="GO" id="GO:0007186">
    <property type="term" value="P:G protein-coupled receptor signaling pathway"/>
    <property type="evidence" value="ECO:0007669"/>
    <property type="project" value="TreeGrafter"/>
</dbReference>
<dbReference type="GO" id="GO:0005524">
    <property type="term" value="F:ATP binding"/>
    <property type="evidence" value="ECO:0007669"/>
    <property type="project" value="UniProtKB-KW"/>
</dbReference>
<evidence type="ECO:0000256" key="1">
    <source>
        <dbReference type="ARBA" id="ARBA00022527"/>
    </source>
</evidence>
<evidence type="ECO:0000256" key="5">
    <source>
        <dbReference type="ARBA" id="ARBA00022840"/>
    </source>
</evidence>
<name>A0A5C6PGP6_9TELE</name>
<organism evidence="6 7">
    <name type="scientific">Takifugu flavidus</name>
    <name type="common">sansaifugu</name>
    <dbReference type="NCBI Taxonomy" id="433684"/>
    <lineage>
        <taxon>Eukaryota</taxon>
        <taxon>Metazoa</taxon>
        <taxon>Chordata</taxon>
        <taxon>Craniata</taxon>
        <taxon>Vertebrata</taxon>
        <taxon>Euteleostomi</taxon>
        <taxon>Actinopterygii</taxon>
        <taxon>Neopterygii</taxon>
        <taxon>Teleostei</taxon>
        <taxon>Neoteleostei</taxon>
        <taxon>Acanthomorphata</taxon>
        <taxon>Eupercaria</taxon>
        <taxon>Tetraodontiformes</taxon>
        <taxon>Tetradontoidea</taxon>
        <taxon>Tetraodontidae</taxon>
        <taxon>Takifugu</taxon>
    </lineage>
</organism>
<evidence type="ECO:0000313" key="7">
    <source>
        <dbReference type="Proteomes" id="UP000324091"/>
    </source>
</evidence>
<dbReference type="InterPro" id="IPR011009">
    <property type="entry name" value="Kinase-like_dom_sf"/>
</dbReference>
<dbReference type="PANTHER" id="PTHR24355:SF32">
    <property type="entry name" value="SERINE_THREONINE KINASE 32C"/>
    <property type="match status" value="1"/>
</dbReference>
<keyword evidence="4 6" id="KW-0418">Kinase</keyword>
<keyword evidence="5" id="KW-0067">ATP-binding</keyword>
<evidence type="ECO:0000313" key="6">
    <source>
        <dbReference type="EMBL" id="TWW78011.1"/>
    </source>
</evidence>
<evidence type="ECO:0000256" key="4">
    <source>
        <dbReference type="ARBA" id="ARBA00022777"/>
    </source>
</evidence>
<proteinExistence type="predicted"/>
<dbReference type="GO" id="GO:0004703">
    <property type="term" value="F:G protein-coupled receptor kinase activity"/>
    <property type="evidence" value="ECO:0007669"/>
    <property type="project" value="TreeGrafter"/>
</dbReference>
<protein>
    <submittedName>
        <fullName evidence="6">Serine/threonine-protein kinase 32C</fullName>
    </submittedName>
</protein>
<reference evidence="6 7" key="1">
    <citation type="submission" date="2019-04" db="EMBL/GenBank/DDBJ databases">
        <title>Chromosome genome assembly for Takifugu flavidus.</title>
        <authorList>
            <person name="Xiao S."/>
        </authorList>
    </citation>
    <scope>NUCLEOTIDE SEQUENCE [LARGE SCALE GENOMIC DNA]</scope>
    <source>
        <strain evidence="6">HTHZ2018</strain>
        <tissue evidence="6">Muscle</tissue>
    </source>
</reference>
<dbReference type="SUPFAM" id="SSF56112">
    <property type="entry name" value="Protein kinase-like (PK-like)"/>
    <property type="match status" value="1"/>
</dbReference>
<dbReference type="PANTHER" id="PTHR24355">
    <property type="entry name" value="G PROTEIN-COUPLED RECEPTOR KINASE/RIBOSOMAL PROTEIN S6 KINASE"/>
    <property type="match status" value="1"/>
</dbReference>
<keyword evidence="3" id="KW-0547">Nucleotide-binding</keyword>
<evidence type="ECO:0000256" key="3">
    <source>
        <dbReference type="ARBA" id="ARBA00022741"/>
    </source>
</evidence>
<dbReference type="EMBL" id="RHFK02000003">
    <property type="protein sequence ID" value="TWW78011.1"/>
    <property type="molecule type" value="Genomic_DNA"/>
</dbReference>
<keyword evidence="1" id="KW-0723">Serine/threonine-protein kinase</keyword>
<dbReference type="Gene3D" id="3.30.200.20">
    <property type="entry name" value="Phosphorylase Kinase, domain 1"/>
    <property type="match status" value="1"/>
</dbReference>
<comment type="caution">
    <text evidence="6">The sequence shown here is derived from an EMBL/GenBank/DDBJ whole genome shotgun (WGS) entry which is preliminary data.</text>
</comment>
<evidence type="ECO:0000256" key="2">
    <source>
        <dbReference type="ARBA" id="ARBA00022679"/>
    </source>
</evidence>
<keyword evidence="2" id="KW-0808">Transferase</keyword>
<gene>
    <name evidence="6" type="ORF">D4764_11G0001320</name>
</gene>
<dbReference type="GO" id="GO:0009966">
    <property type="term" value="P:regulation of signal transduction"/>
    <property type="evidence" value="ECO:0007669"/>
    <property type="project" value="TreeGrafter"/>
</dbReference>
<accession>A0A5C6PGP6</accession>
<dbReference type="Proteomes" id="UP000324091">
    <property type="component" value="Chromosome 11"/>
</dbReference>
<dbReference type="AlphaFoldDB" id="A0A5C6PGP6"/>
<sequence length="71" mass="8527">MVTQHSPSPFCAPVLVFVPQVCIVQKRDTEKMYAMKYMNKQQCIERDEVRNVFRELEILQEIEHVFLVNLW</sequence>